<reference evidence="1" key="1">
    <citation type="submission" date="2022-08" db="EMBL/GenBank/DDBJ databases">
        <title>Novel sulphate-reducing endosymbionts in the free-living metamonad Anaeramoeba.</title>
        <authorList>
            <person name="Jerlstrom-Hultqvist J."/>
            <person name="Cepicka I."/>
            <person name="Gallot-Lavallee L."/>
            <person name="Salas-Leiva D."/>
            <person name="Curtis B.A."/>
            <person name="Zahonova K."/>
            <person name="Pipaliya S."/>
            <person name="Dacks J."/>
            <person name="Roger A.J."/>
        </authorList>
    </citation>
    <scope>NUCLEOTIDE SEQUENCE</scope>
    <source>
        <strain evidence="1">Busselton2</strain>
    </source>
</reference>
<evidence type="ECO:0000313" key="2">
    <source>
        <dbReference type="Proteomes" id="UP001146793"/>
    </source>
</evidence>
<protein>
    <submittedName>
        <fullName evidence="1">Uncharacterized protein</fullName>
    </submittedName>
</protein>
<sequence length="143" mass="17141">MLQNLLIYYDLMGKKIYENLVNEIIAHERLEINYLKQGFSMEKSHEKSMEDAYQNLKHFIEKLPELERIIDIENSTTTKNHLLKKIKSQLTIPKSKIQMTQKQLEFIYEYYKKNHISNKILWTKDGSKQIQLYDHKTKGLGHL</sequence>
<proteinExistence type="predicted"/>
<comment type="caution">
    <text evidence="1">The sequence shown here is derived from an EMBL/GenBank/DDBJ whole genome shotgun (WGS) entry which is preliminary data.</text>
</comment>
<name>A0AAV7ZM68_9EUKA</name>
<gene>
    <name evidence="1" type="ORF">M0812_08939</name>
</gene>
<accession>A0AAV7ZM68</accession>
<organism evidence="1 2">
    <name type="scientific">Anaeramoeba flamelloides</name>
    <dbReference type="NCBI Taxonomy" id="1746091"/>
    <lineage>
        <taxon>Eukaryota</taxon>
        <taxon>Metamonada</taxon>
        <taxon>Anaeramoebidae</taxon>
        <taxon>Anaeramoeba</taxon>
    </lineage>
</organism>
<dbReference type="EMBL" id="JANTQA010000023">
    <property type="protein sequence ID" value="KAJ3443108.1"/>
    <property type="molecule type" value="Genomic_DNA"/>
</dbReference>
<evidence type="ECO:0000313" key="1">
    <source>
        <dbReference type="EMBL" id="KAJ3443108.1"/>
    </source>
</evidence>
<dbReference type="AlphaFoldDB" id="A0AAV7ZM68"/>
<dbReference type="Proteomes" id="UP001146793">
    <property type="component" value="Unassembled WGS sequence"/>
</dbReference>